<evidence type="ECO:0000313" key="3">
    <source>
        <dbReference type="Proteomes" id="UP000219546"/>
    </source>
</evidence>
<dbReference type="Proteomes" id="UP000219546">
    <property type="component" value="Unassembled WGS sequence"/>
</dbReference>
<proteinExistence type="predicted"/>
<evidence type="ECO:0000259" key="1">
    <source>
        <dbReference type="PROSITE" id="PS50965"/>
    </source>
</evidence>
<accession>A0A285CMF2</accession>
<evidence type="ECO:0000313" key="2">
    <source>
        <dbReference type="EMBL" id="SNX68585.1"/>
    </source>
</evidence>
<name>A0A285CMF2_9BACI</name>
<keyword evidence="3" id="KW-1185">Reference proteome</keyword>
<feature type="domain" description="NERD" evidence="1">
    <location>
        <begin position="35"/>
        <end position="150"/>
    </location>
</feature>
<dbReference type="PROSITE" id="PS50965">
    <property type="entry name" value="NERD"/>
    <property type="match status" value="1"/>
</dbReference>
<dbReference type="Pfam" id="PF08378">
    <property type="entry name" value="NERD"/>
    <property type="match status" value="1"/>
</dbReference>
<dbReference type="EMBL" id="OAOP01000002">
    <property type="protein sequence ID" value="SNX68585.1"/>
    <property type="molecule type" value="Genomic_DNA"/>
</dbReference>
<dbReference type="OrthoDB" id="5782056at2"/>
<dbReference type="RefSeq" id="WP_097157769.1">
    <property type="nucleotide sequence ID" value="NZ_JBEPMQ010000001.1"/>
</dbReference>
<sequence>MFLFLKFLKSKREEKPKVLQHQKTKFNNHMLSERKGALGEHKIDLQLAQLPKDFLYINDLFLPNPKSRTGYSQIDHVIFTPYGIFVIETKNYQGTIYGGKDRKTWLVNGKFKMPSPLIQNFGHIEAIKRYIDSKFHEYFISIVSFTKRCTFKIDMELREIKSNELVVYDIEFSEFIKRKIAIIKIQHKEPFFNSIEINDIYQTLQQANVKDPKIRESHVQNIQRNKQKVETTIGKYKCLICDKPVTEKVATFCISNKKFAGNIYCFDHQKNIKIDGNIIL</sequence>
<gene>
    <name evidence="2" type="ORF">SAMN05877753_102607</name>
</gene>
<reference evidence="2 3" key="1">
    <citation type="submission" date="2017-08" db="EMBL/GenBank/DDBJ databases">
        <authorList>
            <person name="de Groot N.N."/>
        </authorList>
    </citation>
    <scope>NUCLEOTIDE SEQUENCE [LARGE SCALE GENOMIC DNA]</scope>
    <source>
        <strain evidence="2 3">JC228</strain>
    </source>
</reference>
<organism evidence="2 3">
    <name type="scientific">Bacillus oleivorans</name>
    <dbReference type="NCBI Taxonomy" id="1448271"/>
    <lineage>
        <taxon>Bacteria</taxon>
        <taxon>Bacillati</taxon>
        <taxon>Bacillota</taxon>
        <taxon>Bacilli</taxon>
        <taxon>Bacillales</taxon>
        <taxon>Bacillaceae</taxon>
        <taxon>Bacillus</taxon>
    </lineage>
</organism>
<dbReference type="InterPro" id="IPR011528">
    <property type="entry name" value="NERD"/>
</dbReference>
<protein>
    <submittedName>
        <fullName evidence="2">Nuclease-like protein</fullName>
    </submittedName>
</protein>
<dbReference type="AlphaFoldDB" id="A0A285CMF2"/>